<proteinExistence type="predicted"/>
<sequence>MSPVPVSTAVTLPDARLSQRMFTPKRNVTPSQVRLAEQAMASAYGMGGNEKVSNPHPRLDTLTTNNLDYKEKNMSMATPAGLEPAT</sequence>
<organism evidence="1 2">
    <name type="scientific">Xanthobacter aminoxidans</name>
    <dbReference type="NCBI Taxonomy" id="186280"/>
    <lineage>
        <taxon>Bacteria</taxon>
        <taxon>Pseudomonadati</taxon>
        <taxon>Pseudomonadota</taxon>
        <taxon>Alphaproteobacteria</taxon>
        <taxon>Hyphomicrobiales</taxon>
        <taxon>Xanthobacteraceae</taxon>
        <taxon>Xanthobacter</taxon>
    </lineage>
</organism>
<reference evidence="1 2" key="1">
    <citation type="submission" date="2024-02" db="EMBL/GenBank/DDBJ databases">
        <title>Expansion and revision of Xanthobacter and proposal of Roseixanthobacter gen. nov.</title>
        <authorList>
            <person name="Soltysiak M.P.M."/>
            <person name="Jalihal A."/>
            <person name="Ory A."/>
            <person name="Chrisophersen C."/>
            <person name="Lee A.D."/>
            <person name="Boulton J."/>
            <person name="Springer M."/>
        </authorList>
    </citation>
    <scope>NUCLEOTIDE SEQUENCE [LARGE SCALE GENOMIC DNA]</scope>
    <source>
        <strain evidence="1 2">CB5</strain>
    </source>
</reference>
<dbReference type="RefSeq" id="WP_394005768.1">
    <property type="nucleotide sequence ID" value="NZ_JBAFUR010000001.1"/>
</dbReference>
<accession>A0ABW6ZF45</accession>
<evidence type="ECO:0000313" key="1">
    <source>
        <dbReference type="EMBL" id="MFG1251773.1"/>
    </source>
</evidence>
<name>A0ABW6ZF45_9HYPH</name>
<dbReference type="EMBL" id="JBAFUR010000001">
    <property type="protein sequence ID" value="MFG1251773.1"/>
    <property type="molecule type" value="Genomic_DNA"/>
</dbReference>
<dbReference type="Proteomes" id="UP001604043">
    <property type="component" value="Unassembled WGS sequence"/>
</dbReference>
<evidence type="ECO:0000313" key="2">
    <source>
        <dbReference type="Proteomes" id="UP001604043"/>
    </source>
</evidence>
<keyword evidence="2" id="KW-1185">Reference proteome</keyword>
<gene>
    <name evidence="1" type="ORF">V5F30_06145</name>
</gene>
<comment type="caution">
    <text evidence="1">The sequence shown here is derived from an EMBL/GenBank/DDBJ whole genome shotgun (WGS) entry which is preliminary data.</text>
</comment>
<protein>
    <submittedName>
        <fullName evidence="1">Uncharacterized protein</fullName>
    </submittedName>
</protein>